<dbReference type="Gene3D" id="3.90.550.10">
    <property type="entry name" value="Spore Coat Polysaccharide Biosynthesis Protein SpsA, Chain A"/>
    <property type="match status" value="1"/>
</dbReference>
<proteinExistence type="predicted"/>
<evidence type="ECO:0000313" key="1">
    <source>
        <dbReference type="EMBL" id="MBF4767700.1"/>
    </source>
</evidence>
<dbReference type="RefSeq" id="WP_194695839.1">
    <property type="nucleotide sequence ID" value="NZ_JADKPO010000008.1"/>
</dbReference>
<sequence length="312" mass="35584">MPDPDIACLEGYADYDVRWPWTERPLEPGLTCVFRVKNEARNLPWVLPPMFEAVQHVVLVDNQSEDGTAEVAQQVAESVGAADRLTLASYPFRVSRAGPEHLTTPPDSVHSLTHFYNWSFSHVRTTYSMKWDGDMVLTPEGVVYLSDLSWQLERTGAVVLIPRHPLTVVNDSEGWLDLGYRFLEPWIYPMGPQYTFVKAFEWEVREFPEGSERVVGPVGLCIEVKWLDADEFAHWSNTGGFDRAELRIRAPRKVREWDVYTAIVEGRAHEVPALEHVQAPPGVHVIDYVANTYLPQAERPLVRRFTEDPVDA</sequence>
<gene>
    <name evidence="1" type="ORF">ISU10_07965</name>
</gene>
<name>A0A930YPH0_9ACTN</name>
<dbReference type="EMBL" id="JADKPO010000008">
    <property type="protein sequence ID" value="MBF4767700.1"/>
    <property type="molecule type" value="Genomic_DNA"/>
</dbReference>
<dbReference type="InterPro" id="IPR029044">
    <property type="entry name" value="Nucleotide-diphossugar_trans"/>
</dbReference>
<comment type="caution">
    <text evidence="1">The sequence shown here is derived from an EMBL/GenBank/DDBJ whole genome shotgun (WGS) entry which is preliminary data.</text>
</comment>
<evidence type="ECO:0008006" key="3">
    <source>
        <dbReference type="Google" id="ProtNLM"/>
    </source>
</evidence>
<protein>
    <recommendedName>
        <fullName evidence="3">Glycosyl transferase family 2</fullName>
    </recommendedName>
</protein>
<keyword evidence="2" id="KW-1185">Reference proteome</keyword>
<reference evidence="1" key="1">
    <citation type="submission" date="2020-11" db="EMBL/GenBank/DDBJ databases">
        <title>Nocardioides cynanchi sp. nov., isolated from soil of rhizosphere of Cynanchum wilfordii.</title>
        <authorList>
            <person name="Lee J.-S."/>
            <person name="Suh M.K."/>
            <person name="Kim J.-S."/>
        </authorList>
    </citation>
    <scope>NUCLEOTIDE SEQUENCE</scope>
    <source>
        <strain evidence="1">KCTC 19276</strain>
    </source>
</reference>
<accession>A0A930YPH0</accession>
<dbReference type="SUPFAM" id="SSF53448">
    <property type="entry name" value="Nucleotide-diphospho-sugar transferases"/>
    <property type="match status" value="1"/>
</dbReference>
<dbReference type="AlphaFoldDB" id="A0A930YPH0"/>
<evidence type="ECO:0000313" key="2">
    <source>
        <dbReference type="Proteomes" id="UP000660668"/>
    </source>
</evidence>
<organism evidence="1 2">
    <name type="scientific">Nocardioides agariphilus</name>
    <dbReference type="NCBI Taxonomy" id="433664"/>
    <lineage>
        <taxon>Bacteria</taxon>
        <taxon>Bacillati</taxon>
        <taxon>Actinomycetota</taxon>
        <taxon>Actinomycetes</taxon>
        <taxon>Propionibacteriales</taxon>
        <taxon>Nocardioidaceae</taxon>
        <taxon>Nocardioides</taxon>
    </lineage>
</organism>
<dbReference type="Proteomes" id="UP000660668">
    <property type="component" value="Unassembled WGS sequence"/>
</dbReference>